<evidence type="ECO:0000256" key="4">
    <source>
        <dbReference type="PROSITE-ProRule" id="PRU01240"/>
    </source>
</evidence>
<dbReference type="Pfam" id="PF00082">
    <property type="entry name" value="Peptidase_S8"/>
    <property type="match status" value="1"/>
</dbReference>
<keyword evidence="2 4" id="KW-0378">Hydrolase</keyword>
<evidence type="ECO:0000259" key="8">
    <source>
        <dbReference type="Pfam" id="PF05922"/>
    </source>
</evidence>
<dbReference type="Gene3D" id="3.40.50.200">
    <property type="entry name" value="Peptidase S8/S53 domain"/>
    <property type="match status" value="1"/>
</dbReference>
<dbReference type="PRINTS" id="PR00723">
    <property type="entry name" value="SUBTILISIN"/>
</dbReference>
<evidence type="ECO:0000313" key="10">
    <source>
        <dbReference type="Proteomes" id="UP001327225"/>
    </source>
</evidence>
<dbReference type="Gene3D" id="3.50.30.30">
    <property type="match status" value="1"/>
</dbReference>
<feature type="domain" description="Inhibitor I9" evidence="8">
    <location>
        <begin position="71"/>
        <end position="129"/>
    </location>
</feature>
<dbReference type="InterPro" id="IPR000209">
    <property type="entry name" value="Peptidase_S8/S53_dom"/>
</dbReference>
<feature type="signal peptide" evidence="5">
    <location>
        <begin position="1"/>
        <end position="22"/>
    </location>
</feature>
<keyword evidence="3 4" id="KW-0720">Serine protease</keyword>
<accession>A0ABZ0ZPT3</accession>
<dbReference type="Proteomes" id="UP001327225">
    <property type="component" value="Chromosome"/>
</dbReference>
<sequence>MRAAARGPHRLFGRVLPGAALAAILGATGLAGVGAAHSDDDDDATSLHLVTLRGPGTTGHRGPASPEVVAQRMLAQQSAVLDAVHATDPVYQWTTALNGFAVELSEEQHDALVGDDRVALVEENAVRPLADVADSPAGAAALPPRDRGGSGGAGTVIGFVDTGIDPASPAFSQVDALGRTPHRFAGSCADAPDDPDWDETDCSDKIVGAQFYVDGFGVDELRTTAALSPRDTYGHGTEAASVAAGIGHAPARSGRHRLGRFSGVAPQARIAVYKACWSAPDPADDGCATADLVAAIDQAARDRVDVLNLSVGGPSGTIDTVERALLGATEAGVVVTAAAGNDGSTAYAAHPSPWVVTVGASTSAPRVGAVVATHGPRLEGAMVATAPVAPAPLVLGADAAAAGVGEADARVCAPGSLDARAVHDAIVLCERGSVPRVDKSQTVRLADGAGMVLVNTEAGSTDADLHAVPTVHLSAREGRTLRAWAADRRRPEVRLVALGRERTPTRVARFSSGGDPTWSVIKPDLVAPGTSVLAATTGGGWDVVSGTSVATAHVSGVAAILLGRPGSTPAEVRSALLTSTAPIGRHSGLRAGTGEVRISRVPPMGYLVDPRHYRGWLVGRRADLDLPQALMRTGRLAVRRTITNTGRRPLWLTTRLLGFDSPVLVSPSAGLLRPGRTLTFRISLPTAPRTTDTGTVLWRTYAGDETRLAVVITR</sequence>
<feature type="chain" id="PRO_5047156668" evidence="5">
    <location>
        <begin position="23"/>
        <end position="714"/>
    </location>
</feature>
<evidence type="ECO:0000259" key="7">
    <source>
        <dbReference type="Pfam" id="PF02225"/>
    </source>
</evidence>
<dbReference type="InterPro" id="IPR003137">
    <property type="entry name" value="PA_domain"/>
</dbReference>
<dbReference type="Pfam" id="PF02225">
    <property type="entry name" value="PA"/>
    <property type="match status" value="1"/>
</dbReference>
<proteinExistence type="inferred from homology"/>
<feature type="active site" description="Charge relay system" evidence="4">
    <location>
        <position position="235"/>
    </location>
</feature>
<dbReference type="EMBL" id="CP141059">
    <property type="protein sequence ID" value="WQQ25834.1"/>
    <property type="molecule type" value="Genomic_DNA"/>
</dbReference>
<protein>
    <submittedName>
        <fullName evidence="9">S8 family serine peptidase</fullName>
    </submittedName>
</protein>
<dbReference type="InterPro" id="IPR010259">
    <property type="entry name" value="S8pro/Inhibitor_I9"/>
</dbReference>
<feature type="active site" description="Charge relay system" evidence="4">
    <location>
        <position position="161"/>
    </location>
</feature>
<keyword evidence="1 4" id="KW-0645">Protease</keyword>
<evidence type="ECO:0000313" key="9">
    <source>
        <dbReference type="EMBL" id="WQQ25834.1"/>
    </source>
</evidence>
<dbReference type="InterPro" id="IPR036852">
    <property type="entry name" value="Peptidase_S8/S53_dom_sf"/>
</dbReference>
<gene>
    <name evidence="9" type="ORF">SHK19_17940</name>
</gene>
<name>A0ABZ0ZPT3_9ACTN</name>
<evidence type="ECO:0000256" key="5">
    <source>
        <dbReference type="SAM" id="SignalP"/>
    </source>
</evidence>
<dbReference type="RefSeq" id="WP_322937047.1">
    <property type="nucleotide sequence ID" value="NZ_CP141059.1"/>
</dbReference>
<comment type="similarity">
    <text evidence="4">Belongs to the peptidase S8 family.</text>
</comment>
<dbReference type="PANTHER" id="PTHR10795">
    <property type="entry name" value="PROPROTEIN CONVERTASE SUBTILISIN/KEXIN"/>
    <property type="match status" value="1"/>
</dbReference>
<organism evidence="9 10">
    <name type="scientific">Nocardioides bizhenqiangii</name>
    <dbReference type="NCBI Taxonomy" id="3095076"/>
    <lineage>
        <taxon>Bacteria</taxon>
        <taxon>Bacillati</taxon>
        <taxon>Actinomycetota</taxon>
        <taxon>Actinomycetes</taxon>
        <taxon>Propionibacteriales</taxon>
        <taxon>Nocardioidaceae</taxon>
        <taxon>Nocardioides</taxon>
    </lineage>
</organism>
<evidence type="ECO:0000256" key="2">
    <source>
        <dbReference type="ARBA" id="ARBA00022801"/>
    </source>
</evidence>
<dbReference type="Pfam" id="PF05922">
    <property type="entry name" value="Inhibitor_I9"/>
    <property type="match status" value="1"/>
</dbReference>
<reference evidence="10" key="1">
    <citation type="submission" date="2023-12" db="EMBL/GenBank/DDBJ databases">
        <title>Novel species in genus Nocardioides.</title>
        <authorList>
            <person name="Zhou H."/>
        </authorList>
    </citation>
    <scope>NUCLEOTIDE SEQUENCE [LARGE SCALE GENOMIC DNA]</scope>
    <source>
        <strain evidence="10">HM61</strain>
    </source>
</reference>
<evidence type="ECO:0000256" key="1">
    <source>
        <dbReference type="ARBA" id="ARBA00022670"/>
    </source>
</evidence>
<feature type="domain" description="PA" evidence="7">
    <location>
        <begin position="391"/>
        <end position="481"/>
    </location>
</feature>
<dbReference type="PROSITE" id="PS51892">
    <property type="entry name" value="SUBTILASE"/>
    <property type="match status" value="1"/>
</dbReference>
<dbReference type="InterPro" id="IPR015500">
    <property type="entry name" value="Peptidase_S8_subtilisin-rel"/>
</dbReference>
<dbReference type="InterPro" id="IPR045051">
    <property type="entry name" value="SBT"/>
</dbReference>
<keyword evidence="5" id="KW-0732">Signal</keyword>
<evidence type="ECO:0000256" key="3">
    <source>
        <dbReference type="ARBA" id="ARBA00022825"/>
    </source>
</evidence>
<dbReference type="CDD" id="cd02120">
    <property type="entry name" value="PA_subtilisin_like"/>
    <property type="match status" value="1"/>
</dbReference>
<feature type="domain" description="Peptidase S8/S53" evidence="6">
    <location>
        <begin position="152"/>
        <end position="580"/>
    </location>
</feature>
<evidence type="ECO:0000259" key="6">
    <source>
        <dbReference type="Pfam" id="PF00082"/>
    </source>
</evidence>
<feature type="active site" description="Charge relay system" evidence="4">
    <location>
        <position position="548"/>
    </location>
</feature>
<dbReference type="SUPFAM" id="SSF52743">
    <property type="entry name" value="Subtilisin-like"/>
    <property type="match status" value="1"/>
</dbReference>
<keyword evidence="10" id="KW-1185">Reference proteome</keyword>